<evidence type="ECO:0000313" key="2">
    <source>
        <dbReference type="EMBL" id="RYV50345.1"/>
    </source>
</evidence>
<accession>A0A4Q5MXJ6</accession>
<dbReference type="RefSeq" id="WP_130103336.1">
    <property type="nucleotide sequence ID" value="NZ_SDWW01000036.1"/>
</dbReference>
<dbReference type="AlphaFoldDB" id="A0A4Q5MXJ6"/>
<keyword evidence="3" id="KW-1185">Reference proteome</keyword>
<dbReference type="InterPro" id="IPR021443">
    <property type="entry name" value="DUF3093"/>
</dbReference>
<keyword evidence="1" id="KW-0472">Membrane</keyword>
<organism evidence="2 3">
    <name type="scientific">Pengzhenrongella frigida</name>
    <dbReference type="NCBI Taxonomy" id="1259133"/>
    <lineage>
        <taxon>Bacteria</taxon>
        <taxon>Bacillati</taxon>
        <taxon>Actinomycetota</taxon>
        <taxon>Actinomycetes</taxon>
        <taxon>Micrococcales</taxon>
        <taxon>Pengzhenrongella</taxon>
    </lineage>
</organism>
<proteinExistence type="predicted"/>
<reference evidence="2 3" key="1">
    <citation type="submission" date="2019-01" db="EMBL/GenBank/DDBJ databases">
        <title>Novel species of Cellulomonas.</title>
        <authorList>
            <person name="Liu Q."/>
            <person name="Xin Y.-H."/>
        </authorList>
    </citation>
    <scope>NUCLEOTIDE SEQUENCE [LARGE SCALE GENOMIC DNA]</scope>
    <source>
        <strain evidence="2 3">HLT2-17</strain>
    </source>
</reference>
<comment type="caution">
    <text evidence="2">The sequence shown here is derived from an EMBL/GenBank/DDBJ whole genome shotgun (WGS) entry which is preliminary data.</text>
</comment>
<sequence length="161" mass="16481">MTTTPPGSDHPAYAERLWSGPLGWTAVVVFGLFAGLALYPVSPVVAAVAGVLVLVVGAVVSIVTAPRVAVAGGELRAGGAHIPLALLGEVRELTAEQTRVELGTGLDARAYICLRAGAHTAVRVEVRDAADSTPYWLVSTRHPAALATAVVRGREAAIGQG</sequence>
<dbReference type="OrthoDB" id="3217020at2"/>
<dbReference type="Proteomes" id="UP000293764">
    <property type="component" value="Unassembled WGS sequence"/>
</dbReference>
<name>A0A4Q5MXJ6_9MICO</name>
<dbReference type="EMBL" id="SDWW01000036">
    <property type="protein sequence ID" value="RYV50345.1"/>
    <property type="molecule type" value="Genomic_DNA"/>
</dbReference>
<protein>
    <submittedName>
        <fullName evidence="2">DUF3093 domain-containing protein</fullName>
    </submittedName>
</protein>
<feature type="transmembrane region" description="Helical" evidence="1">
    <location>
        <begin position="45"/>
        <end position="66"/>
    </location>
</feature>
<feature type="transmembrane region" description="Helical" evidence="1">
    <location>
        <begin position="21"/>
        <end position="39"/>
    </location>
</feature>
<evidence type="ECO:0000256" key="1">
    <source>
        <dbReference type="SAM" id="Phobius"/>
    </source>
</evidence>
<keyword evidence="1" id="KW-0812">Transmembrane</keyword>
<evidence type="ECO:0000313" key="3">
    <source>
        <dbReference type="Proteomes" id="UP000293764"/>
    </source>
</evidence>
<dbReference type="Pfam" id="PF11292">
    <property type="entry name" value="DUF3093"/>
    <property type="match status" value="1"/>
</dbReference>
<gene>
    <name evidence="2" type="ORF">EUA98_14150</name>
</gene>
<keyword evidence="1" id="KW-1133">Transmembrane helix</keyword>